<feature type="transmembrane region" description="Helical" evidence="1">
    <location>
        <begin position="44"/>
        <end position="65"/>
    </location>
</feature>
<accession>A0A0L0H0F2</accession>
<evidence type="ECO:0000313" key="3">
    <source>
        <dbReference type="Proteomes" id="UP000037393"/>
    </source>
</evidence>
<sequence length="107" mass="12572">MIEPFLFPQNTLFPVLCFFGVSLLILLSLYQIRRCVIFLNNNVFSFLFILLIVMLSVMQITVVFYDVTGYHWYGIEFIRSMGLARYISVQYGVLIFVVLQSSLVWRL</sequence>
<dbReference type="EMBL" id="JNGI01000027">
    <property type="protein sequence ID" value="KNC94421.1"/>
    <property type="molecule type" value="Genomic_DNA"/>
</dbReference>
<proteinExistence type="predicted"/>
<evidence type="ECO:0000313" key="2">
    <source>
        <dbReference type="EMBL" id="KNC94421.1"/>
    </source>
</evidence>
<feature type="transmembrane region" description="Helical" evidence="1">
    <location>
        <begin position="12"/>
        <end position="32"/>
    </location>
</feature>
<comment type="caution">
    <text evidence="2">The sequence shown here is derived from an EMBL/GenBank/DDBJ whole genome shotgun (WGS) entry which is preliminary data.</text>
</comment>
<protein>
    <submittedName>
        <fullName evidence="2">Uncharacterized protein</fullName>
    </submittedName>
</protein>
<name>A0A0L0H0F2_9ENTR</name>
<keyword evidence="1" id="KW-0812">Transmembrane</keyword>
<dbReference type="Proteomes" id="UP000037393">
    <property type="component" value="Unassembled WGS sequence"/>
</dbReference>
<gene>
    <name evidence="2" type="ORF">GM31_14665</name>
</gene>
<keyword evidence="1" id="KW-0472">Membrane</keyword>
<feature type="transmembrane region" description="Helical" evidence="1">
    <location>
        <begin position="85"/>
        <end position="105"/>
    </location>
</feature>
<keyword evidence="1" id="KW-1133">Transmembrane helix</keyword>
<evidence type="ECO:0000256" key="1">
    <source>
        <dbReference type="SAM" id="Phobius"/>
    </source>
</evidence>
<organism evidence="2 3">
    <name type="scientific">Trabulsiella odontotermitis</name>
    <dbReference type="NCBI Taxonomy" id="379893"/>
    <lineage>
        <taxon>Bacteria</taxon>
        <taxon>Pseudomonadati</taxon>
        <taxon>Pseudomonadota</taxon>
        <taxon>Gammaproteobacteria</taxon>
        <taxon>Enterobacterales</taxon>
        <taxon>Enterobacteriaceae</taxon>
        <taxon>Trabulsiella</taxon>
    </lineage>
</organism>
<reference evidence="2 3" key="1">
    <citation type="journal article" date="2015" name="Appl. Environ. Microbiol.">
        <title>The Enterobacterium Trabulsiella odontotermitis Presents Novel Adaptations Related to Its Association with Fungus-Growing Termites.</title>
        <authorList>
            <person name="Sapountzis P."/>
            <person name="Gruntjes T."/>
            <person name="Otani S."/>
            <person name="Estevez J."/>
            <person name="da Costa R.R."/>
            <person name="Plunkett G.3rd."/>
            <person name="Perna N.T."/>
            <person name="Poulsen M."/>
        </authorList>
    </citation>
    <scope>NUCLEOTIDE SEQUENCE [LARGE SCALE GENOMIC DNA]</scope>
    <source>
        <strain evidence="2 3">12</strain>
    </source>
</reference>
<dbReference type="AlphaFoldDB" id="A0A0L0H0F2"/>
<keyword evidence="3" id="KW-1185">Reference proteome</keyword>
<dbReference type="PATRIC" id="fig|379893.4.peg.2980"/>